<evidence type="ECO:0000313" key="3">
    <source>
        <dbReference type="Proteomes" id="UP000318297"/>
    </source>
</evidence>
<dbReference type="Proteomes" id="UP000318297">
    <property type="component" value="Unassembled WGS sequence"/>
</dbReference>
<name>A0A561E7D9_9MICO</name>
<feature type="transmembrane region" description="Helical" evidence="1">
    <location>
        <begin position="41"/>
        <end position="64"/>
    </location>
</feature>
<feature type="transmembrane region" description="Helical" evidence="1">
    <location>
        <begin position="130"/>
        <end position="150"/>
    </location>
</feature>
<keyword evidence="1" id="KW-0812">Transmembrane</keyword>
<keyword evidence="1" id="KW-1133">Transmembrane helix</keyword>
<organism evidence="2 3">
    <name type="scientific">Rudaeicoccus suwonensis</name>
    <dbReference type="NCBI Taxonomy" id="657409"/>
    <lineage>
        <taxon>Bacteria</taxon>
        <taxon>Bacillati</taxon>
        <taxon>Actinomycetota</taxon>
        <taxon>Actinomycetes</taxon>
        <taxon>Micrococcales</taxon>
        <taxon>Dermacoccaceae</taxon>
        <taxon>Rudaeicoccus</taxon>
    </lineage>
</organism>
<comment type="caution">
    <text evidence="2">The sequence shown here is derived from an EMBL/GenBank/DDBJ whole genome shotgun (WGS) entry which is preliminary data.</text>
</comment>
<proteinExistence type="predicted"/>
<accession>A0A561E7D9</accession>
<dbReference type="EMBL" id="VIVQ01000001">
    <property type="protein sequence ID" value="TWE11528.1"/>
    <property type="molecule type" value="Genomic_DNA"/>
</dbReference>
<sequence>MLIALVVAGAAWAWWARRRMQKRQLAWLVRAAGASARRGAIITAMSQSLAAFVAVVVLAFSVWVEEAHRVFWLRMPLAVLVIAIYVPYAAVLAPVRVNVKNLRRTPQRRMVESGARPDVADAIARAGRPFALIGSLIFLAAVTVLVWHHLRN</sequence>
<dbReference type="AlphaFoldDB" id="A0A561E7D9"/>
<keyword evidence="1" id="KW-0472">Membrane</keyword>
<reference evidence="2 3" key="1">
    <citation type="submission" date="2019-06" db="EMBL/GenBank/DDBJ databases">
        <title>Sequencing the genomes of 1000 actinobacteria strains.</title>
        <authorList>
            <person name="Klenk H.-P."/>
        </authorList>
    </citation>
    <scope>NUCLEOTIDE SEQUENCE [LARGE SCALE GENOMIC DNA]</scope>
    <source>
        <strain evidence="2 3">DSM 19560</strain>
    </source>
</reference>
<evidence type="ECO:0000256" key="1">
    <source>
        <dbReference type="SAM" id="Phobius"/>
    </source>
</evidence>
<evidence type="ECO:0000313" key="2">
    <source>
        <dbReference type="EMBL" id="TWE11528.1"/>
    </source>
</evidence>
<protein>
    <submittedName>
        <fullName evidence="2">Uncharacterized protein</fullName>
    </submittedName>
</protein>
<keyword evidence="3" id="KW-1185">Reference proteome</keyword>
<feature type="transmembrane region" description="Helical" evidence="1">
    <location>
        <begin position="71"/>
        <end position="93"/>
    </location>
</feature>
<gene>
    <name evidence="2" type="ORF">BKA23_0301</name>
</gene>